<dbReference type="Gene3D" id="1.25.40.180">
    <property type="match status" value="3"/>
</dbReference>
<evidence type="ECO:0000256" key="2">
    <source>
        <dbReference type="ARBA" id="ARBA00022490"/>
    </source>
</evidence>
<feature type="region of interest" description="Disordered" evidence="3">
    <location>
        <begin position="27"/>
        <end position="76"/>
    </location>
</feature>
<dbReference type="STRING" id="1196081.A0A364KSY8"/>
<dbReference type="CDD" id="cd22699">
    <property type="entry name" value="FHA_PLM2-like"/>
    <property type="match status" value="1"/>
</dbReference>
<dbReference type="InterPro" id="IPR007193">
    <property type="entry name" value="Upf2/Nmd2_C"/>
</dbReference>
<dbReference type="PANTHER" id="PTHR12839:SF7">
    <property type="entry name" value="REGULATOR OF NONSENSE TRANSCRIPTS 2"/>
    <property type="match status" value="1"/>
</dbReference>
<keyword evidence="2" id="KW-0963">Cytoplasm</keyword>
<dbReference type="FunFam" id="1.25.40.180:FF:000037">
    <property type="entry name" value="Nonsense-mediated mRNA decay factor (Upf2)"/>
    <property type="match status" value="1"/>
</dbReference>
<evidence type="ECO:0000313" key="5">
    <source>
        <dbReference type="EMBL" id="RAO66662.1"/>
    </source>
</evidence>
<feature type="region of interest" description="Disordered" evidence="3">
    <location>
        <begin position="751"/>
        <end position="779"/>
    </location>
</feature>
<evidence type="ECO:0000256" key="1">
    <source>
        <dbReference type="ARBA" id="ARBA00004496"/>
    </source>
</evidence>
<dbReference type="FunFam" id="4.10.80.160:FF:000001">
    <property type="entry name" value="Nonsense-mediated mRNA decay factor (Upf2)"/>
    <property type="match status" value="1"/>
</dbReference>
<dbReference type="Gene3D" id="4.10.80.160">
    <property type="match status" value="1"/>
</dbReference>
<dbReference type="SMART" id="SM00543">
    <property type="entry name" value="MIF4G"/>
    <property type="match status" value="2"/>
</dbReference>
<dbReference type="InterPro" id="IPR003890">
    <property type="entry name" value="MIF4G-like_typ-3"/>
</dbReference>
<evidence type="ECO:0000256" key="3">
    <source>
        <dbReference type="SAM" id="MobiDB-lite"/>
    </source>
</evidence>
<feature type="domain" description="FHA" evidence="4">
    <location>
        <begin position="108"/>
        <end position="161"/>
    </location>
</feature>
<feature type="compositionally biased region" description="Acidic residues" evidence="3">
    <location>
        <begin position="1464"/>
        <end position="1477"/>
    </location>
</feature>
<dbReference type="InterPro" id="IPR000253">
    <property type="entry name" value="FHA_dom"/>
</dbReference>
<feature type="compositionally biased region" description="Acidic residues" evidence="3">
    <location>
        <begin position="1434"/>
        <end position="1449"/>
    </location>
</feature>
<evidence type="ECO:0000313" key="6">
    <source>
        <dbReference type="Proteomes" id="UP000249363"/>
    </source>
</evidence>
<accession>A0A364KSY8</accession>
<dbReference type="OrthoDB" id="27832at2759"/>
<feature type="region of interest" description="Disordered" evidence="3">
    <location>
        <begin position="1413"/>
        <end position="1477"/>
    </location>
</feature>
<feature type="compositionally biased region" description="Basic and acidic residues" evidence="3">
    <location>
        <begin position="373"/>
        <end position="392"/>
    </location>
</feature>
<keyword evidence="6" id="KW-1185">Reference proteome</keyword>
<feature type="region of interest" description="Disordered" evidence="3">
    <location>
        <begin position="1559"/>
        <end position="1642"/>
    </location>
</feature>
<dbReference type="FunFam" id="1.25.40.180:FF:000052">
    <property type="entry name" value="Nonsense-mediated mRNA decay factor"/>
    <property type="match status" value="1"/>
</dbReference>
<reference evidence="5 6" key="1">
    <citation type="journal article" date="2017" name="Biotechnol. Biofuels">
        <title>Differential beta-glucosidase expression as a function of carbon source availability in Talaromyces amestolkiae: a genomic and proteomic approach.</title>
        <authorList>
            <person name="de Eugenio L.I."/>
            <person name="Mendez-Liter J.A."/>
            <person name="Nieto-Dominguez M."/>
            <person name="Alonso L."/>
            <person name="Gil-Munoz J."/>
            <person name="Barriuso J."/>
            <person name="Prieto A."/>
            <person name="Martinez M.J."/>
        </authorList>
    </citation>
    <scope>NUCLEOTIDE SEQUENCE [LARGE SCALE GENOMIC DNA]</scope>
    <source>
        <strain evidence="5 6">CIB</strain>
    </source>
</reference>
<dbReference type="Pfam" id="PF02854">
    <property type="entry name" value="MIF4G"/>
    <property type="match status" value="2"/>
</dbReference>
<proteinExistence type="predicted"/>
<feature type="region of interest" description="Disordered" evidence="3">
    <location>
        <begin position="925"/>
        <end position="947"/>
    </location>
</feature>
<dbReference type="PANTHER" id="PTHR12839">
    <property type="entry name" value="NONSENSE-MEDIATED MRNA DECAY PROTEIN 2 UP-FRAMESHIFT SUPPRESSOR 2"/>
    <property type="match status" value="1"/>
</dbReference>
<sequence length="1642" mass="183811">MESSPPRATMNGVGPAAGVKRPASLLPAFEPLSSSPALPRPQKRMARDVGDYPTPVPTSSTHIMSSSPPHMSMGRPKLQRSVFSSSTTERAPLSTVPTLTLPESGESLLMGRSSASCHHQLSANRLISRVHVKATYKPAGNPFDRDRVEIMCTGWNGIKLHCQGKTYDLAKGKTFTSDIKDADIMIDVHDARVLVQWPRHERKETSSTEPELAWDASSPSKSHRDLQQSPIKEAPRLVSPTSPSPLARNRIPPSSPLLSPSRLHSTISIYEDEPLSPTPANRESKTLDASITTTFDHSLNDSHLSALTDTFEDFSDHDEENDPIVHSFGPFGENLLPRMAQFRAGDSPIRIARPRTQPEPLRSVHSPPQPVAIKEEETQDKKKDEQLEEKPKIDERRAAAIAAIQNHAANQLAFSRLSSTPLSTILQNLPASLWKSDSNVFERFTRHEIRAVLEDTNCIGEVIREGKDAAGKALESEFYYIPDNDDDEMRRQAVVNDLRKPGELRDLNERAWAGESDTFEVSKSLDSSLKKNTAFIKRLRTGISASALATFIADIRTLSLHKYLSEIISACFEGLCKLKSPGEVAAGVEIVSALHQRFGPHEFTKQIGWLLGRGLSSPDKSQLKALSQDVREREEKDRLSRHRVLLKVVTELWLVAVLKTLDDIERPDDLGAKNKDASSSAGGKSLDGPSRVKSAAKGDPEKESDPYPLEVLKDLLGHDRDHTNLPLAVLFVKSFSWDILGVKTAEEGRKTVDADGATTAAPDSGNLPEETNGDAAAEPPLASEKLQLRFKNILTRYLEDVKAHVVRDQKALTAQSRRNAEAYVKSGEIFEDRQANFEKQSKAHEKLVANTQAMCEILGVEMPSLVDKEAADASTTGGIGLVKTAEYLRGQGDGAGIWEDEEERRFYENLADLKGKVPAVLLEDGKKKKGDADEQAKGQDATEKADADVSADAKAAAEADNESVAIVNKTVGAQVDALLVKLPDLQTKDQVDQLALDFCFLNSKASRNRLIKALQDIPKGRTDLLPLYSRLVATLGQHMPDIPQGLITYLDEEFRSLQRRKQKEFLGQVRMINIRYLAELTKFGVVPEHVIFHCLKVCLDDFSRTNIEIMGNLLENCGRYLLRNPETSPRMSSFLETVSRKKAATHLGQQERMIIENAMYYVDPPERPAIQQKERTPMELFIRKMLYLDMNKRNYTKILKSIRKLHWEESEVVDILERVFSRPHKVKYGNIHLLAILASALYRYHQEFVIGVVDNVLESITLGLELNDFKFNQKRVAEVKYLGELYNYKMIDSPVVFDALYRIVAFGHENGTPSPNKINLLDMPDDFFRIRLVCTVLDTCGVCFDRGSAKKKLDFFLTYFQYYIFTKDPLPMDVDFLIQDTYSLVRPQWKIAGDIEEAGRLFSEAIAQNYKVQDGDKSAEVDDDEVESISSDANGEEGLDEDGVADIDDGQSSAEEAEPFAQNGDEEGEVADSESEDEKIFVARQEEERDPEAEADFDRAFEKMMAESMEGRRFERKALFDIPLPMRPSRREQTASDEMPIQAPQAPAKTMAFSLMTKKGNRQQTRTIELPSDSSFAIAMKTQQQADREEQQRIKNLVLSYDPGDVEQPEVSEKRPSRDNRMDKSNRPGFRSRKLQLSDVDW</sequence>
<comment type="caution">
    <text evidence="5">The sequence shown here is derived from an EMBL/GenBank/DDBJ whole genome shotgun (WGS) entry which is preliminary data.</text>
</comment>
<dbReference type="InterPro" id="IPR016024">
    <property type="entry name" value="ARM-type_fold"/>
</dbReference>
<dbReference type="GO" id="GO:0035145">
    <property type="term" value="C:exon-exon junction complex"/>
    <property type="evidence" value="ECO:0007669"/>
    <property type="project" value="TreeGrafter"/>
</dbReference>
<dbReference type="GO" id="GO:0003723">
    <property type="term" value="F:RNA binding"/>
    <property type="evidence" value="ECO:0007669"/>
    <property type="project" value="InterPro"/>
</dbReference>
<name>A0A364KSY8_TALAM</name>
<organism evidence="5 6">
    <name type="scientific">Talaromyces amestolkiae</name>
    <dbReference type="NCBI Taxonomy" id="1196081"/>
    <lineage>
        <taxon>Eukaryota</taxon>
        <taxon>Fungi</taxon>
        <taxon>Dikarya</taxon>
        <taxon>Ascomycota</taxon>
        <taxon>Pezizomycotina</taxon>
        <taxon>Eurotiomycetes</taxon>
        <taxon>Eurotiomycetidae</taxon>
        <taxon>Eurotiales</taxon>
        <taxon>Trichocomaceae</taxon>
        <taxon>Talaromyces</taxon>
        <taxon>Talaromyces sect. Talaromyces</taxon>
    </lineage>
</organism>
<gene>
    <name evidence="5" type="ORF">BHQ10_002674</name>
</gene>
<dbReference type="Proteomes" id="UP000249363">
    <property type="component" value="Unassembled WGS sequence"/>
</dbReference>
<feature type="compositionally biased region" description="Low complexity" evidence="3">
    <location>
        <begin position="57"/>
        <end position="73"/>
    </location>
</feature>
<dbReference type="GO" id="GO:0000184">
    <property type="term" value="P:nuclear-transcribed mRNA catabolic process, nonsense-mediated decay"/>
    <property type="evidence" value="ECO:0007669"/>
    <property type="project" value="InterPro"/>
</dbReference>
<feature type="region of interest" description="Disordered" evidence="3">
    <location>
        <begin position="668"/>
        <end position="707"/>
    </location>
</feature>
<dbReference type="GeneID" id="63791891"/>
<comment type="subcellular location">
    <subcellularLocation>
        <location evidence="1">Cytoplasm</location>
    </subcellularLocation>
</comment>
<dbReference type="InterPro" id="IPR039762">
    <property type="entry name" value="Nmd2/UPF2"/>
</dbReference>
<dbReference type="PROSITE" id="PS50006">
    <property type="entry name" value="FHA_DOMAIN"/>
    <property type="match status" value="1"/>
</dbReference>
<dbReference type="EMBL" id="MIKG01000004">
    <property type="protein sequence ID" value="RAO66662.1"/>
    <property type="molecule type" value="Genomic_DNA"/>
</dbReference>
<dbReference type="SUPFAM" id="SSF48371">
    <property type="entry name" value="ARM repeat"/>
    <property type="match status" value="2"/>
</dbReference>
<feature type="region of interest" description="Disordered" evidence="3">
    <location>
        <begin position="200"/>
        <end position="261"/>
    </location>
</feature>
<dbReference type="GO" id="GO:0005737">
    <property type="term" value="C:cytoplasm"/>
    <property type="evidence" value="ECO:0007669"/>
    <property type="project" value="UniProtKB-SubCell"/>
</dbReference>
<feature type="compositionally biased region" description="Basic and acidic residues" evidence="3">
    <location>
        <begin position="696"/>
        <end position="707"/>
    </location>
</feature>
<feature type="region of interest" description="Disordered" evidence="3">
    <location>
        <begin position="1523"/>
        <end position="1546"/>
    </location>
</feature>
<dbReference type="RefSeq" id="XP_040731179.1">
    <property type="nucleotide sequence ID" value="XM_040874846.1"/>
</dbReference>
<dbReference type="Pfam" id="PF04050">
    <property type="entry name" value="Upf2"/>
    <property type="match status" value="1"/>
</dbReference>
<evidence type="ECO:0000259" key="4">
    <source>
        <dbReference type="PROSITE" id="PS50006"/>
    </source>
</evidence>
<protein>
    <recommendedName>
        <fullName evidence="4">FHA domain-containing protein</fullName>
    </recommendedName>
</protein>
<feature type="compositionally biased region" description="Polar residues" evidence="3">
    <location>
        <begin position="1562"/>
        <end position="1585"/>
    </location>
</feature>
<feature type="region of interest" description="Disordered" evidence="3">
    <location>
        <begin position="352"/>
        <end position="392"/>
    </location>
</feature>
<feature type="compositionally biased region" description="Basic and acidic residues" evidence="3">
    <location>
        <begin position="1611"/>
        <end position="1626"/>
    </location>
</feature>